<evidence type="ECO:0000313" key="1">
    <source>
        <dbReference type="EMBL" id="OUK04052.1"/>
    </source>
</evidence>
<reference evidence="1 2" key="1">
    <citation type="submission" date="2017-02" db="EMBL/GenBank/DDBJ databases">
        <authorList>
            <person name="Peterson S.W."/>
        </authorList>
    </citation>
    <scope>NUCLEOTIDE SEQUENCE [LARGE SCALE GENOMIC DNA]</scope>
    <source>
        <strain evidence="1">159469</strain>
    </source>
</reference>
<protein>
    <submittedName>
        <fullName evidence="1">Uncharacterized protein</fullName>
    </submittedName>
</protein>
<comment type="caution">
    <text evidence="1">The sequence shown here is derived from an EMBL/GenBank/DDBJ whole genome shotgun (WGS) entry which is preliminary data.</text>
</comment>
<evidence type="ECO:0000313" key="2">
    <source>
        <dbReference type="Proteomes" id="UP000194606"/>
    </source>
</evidence>
<name>A0A252CBX9_9LACT</name>
<dbReference type="Proteomes" id="UP000194606">
    <property type="component" value="Unassembled WGS sequence"/>
</dbReference>
<gene>
    <name evidence="1" type="ORF">BZZ03_08265</name>
</gene>
<accession>A0A252CBX9</accession>
<dbReference type="AlphaFoldDB" id="A0A252CBX9"/>
<dbReference type="EMBL" id="MUIZ01000005">
    <property type="protein sequence ID" value="OUK04052.1"/>
    <property type="molecule type" value="Genomic_DNA"/>
</dbReference>
<organism evidence="1 2">
    <name type="scientific">Lactococcus petauri</name>
    <dbReference type="NCBI Taxonomy" id="1940789"/>
    <lineage>
        <taxon>Bacteria</taxon>
        <taxon>Bacillati</taxon>
        <taxon>Bacillota</taxon>
        <taxon>Bacilli</taxon>
        <taxon>Lactobacillales</taxon>
        <taxon>Streptococcaceae</taxon>
        <taxon>Lactococcus</taxon>
    </lineage>
</organism>
<proteinExistence type="predicted"/>
<dbReference type="RefSeq" id="WP_086582991.1">
    <property type="nucleotide sequence ID" value="NZ_MUIZ01000005.1"/>
</dbReference>
<sequence length="108" mass="12604">MKDMMYQMSVSVQLSDGSFMSDIEYNDNPYKCILEILQDVQLFFSGFTNYFYPDKDKEIDVSTHADIKLEIILPDKRTIALIEKNITYIALSRIITRAYQCLADNELE</sequence>